<dbReference type="PANTHER" id="PTHR34066:SF1">
    <property type="entry name" value="DUF1764 FAMILY PROTEIN"/>
    <property type="match status" value="1"/>
</dbReference>
<feature type="region of interest" description="Disordered" evidence="1">
    <location>
        <begin position="1"/>
        <end position="64"/>
    </location>
</feature>
<dbReference type="InterPro" id="IPR013885">
    <property type="entry name" value="DUF1764_euk"/>
</dbReference>
<dbReference type="EMBL" id="BSDZ01000094">
    <property type="protein sequence ID" value="GLI70605.1"/>
    <property type="molecule type" value="Genomic_DNA"/>
</dbReference>
<sequence length="159" mass="16694">MGKRTNADASATKIGIGTRNCTMKKGNTKDSSTAEEDNVLPESKNVLPKDGGVKSAKKAQKSEIDDIFSAGKKKSLEAKRGAADGVGKEPDGIAVATATAVTAKRPRIEGSKDDIFGQATGKGRKRTEEGFAIYTEDELGLGKKGGDTDLCPFDCDCCF</sequence>
<evidence type="ECO:0008006" key="4">
    <source>
        <dbReference type="Google" id="ProtNLM"/>
    </source>
</evidence>
<comment type="caution">
    <text evidence="2">The sequence shown here is derived from an EMBL/GenBank/DDBJ whole genome shotgun (WGS) entry which is preliminary data.</text>
</comment>
<keyword evidence="3" id="KW-1185">Reference proteome</keyword>
<organism evidence="2 3">
    <name type="scientific">Volvox africanus</name>
    <dbReference type="NCBI Taxonomy" id="51714"/>
    <lineage>
        <taxon>Eukaryota</taxon>
        <taxon>Viridiplantae</taxon>
        <taxon>Chlorophyta</taxon>
        <taxon>core chlorophytes</taxon>
        <taxon>Chlorophyceae</taxon>
        <taxon>CS clade</taxon>
        <taxon>Chlamydomonadales</taxon>
        <taxon>Volvocaceae</taxon>
        <taxon>Volvox</taxon>
    </lineage>
</organism>
<evidence type="ECO:0000256" key="1">
    <source>
        <dbReference type="SAM" id="MobiDB-lite"/>
    </source>
</evidence>
<accession>A0ABQ5SKT5</accession>
<evidence type="ECO:0000313" key="2">
    <source>
        <dbReference type="EMBL" id="GLI70605.1"/>
    </source>
</evidence>
<gene>
    <name evidence="2" type="ORF">VaNZ11_015535</name>
</gene>
<proteinExistence type="predicted"/>
<evidence type="ECO:0000313" key="3">
    <source>
        <dbReference type="Proteomes" id="UP001165090"/>
    </source>
</evidence>
<dbReference type="Proteomes" id="UP001165090">
    <property type="component" value="Unassembled WGS sequence"/>
</dbReference>
<protein>
    <recommendedName>
        <fullName evidence="4">DUF1764-domain-containing protein</fullName>
    </recommendedName>
</protein>
<dbReference type="Pfam" id="PF08576">
    <property type="entry name" value="DUF1764"/>
    <property type="match status" value="1"/>
</dbReference>
<reference evidence="2 3" key="1">
    <citation type="journal article" date="2023" name="IScience">
        <title>Expanded male sex-determining region conserved during the evolution of homothallism in the green alga Volvox.</title>
        <authorList>
            <person name="Yamamoto K."/>
            <person name="Matsuzaki R."/>
            <person name="Mahakham W."/>
            <person name="Heman W."/>
            <person name="Sekimoto H."/>
            <person name="Kawachi M."/>
            <person name="Minakuchi Y."/>
            <person name="Toyoda A."/>
            <person name="Nozaki H."/>
        </authorList>
    </citation>
    <scope>NUCLEOTIDE SEQUENCE [LARGE SCALE GENOMIC DNA]</scope>
    <source>
        <strain evidence="2 3">NIES-4468</strain>
    </source>
</reference>
<dbReference type="PANTHER" id="PTHR34066">
    <property type="entry name" value="GROWTH FACTOR 2"/>
    <property type="match status" value="1"/>
</dbReference>
<name>A0ABQ5SKT5_9CHLO</name>